<name>A0A5C6DTT7_9BACT</name>
<sequence length="167" mass="18993">MVRFHDWMLNSRFPLIPVVRWPNMASVTHVNSLDLPALLVALIGSNRWCPPDDRSVFDTFVDEHSGVTFYSTSQMEKETSWWLSLAVDGSCFRGNADSAHSPGDMEPSKTVLIGDVGIGFDAPFALDYRTSTVNPRIIHYRWHEDNKHSRWVEIAPNLSFFLNALNL</sequence>
<proteinExistence type="predicted"/>
<gene>
    <name evidence="1" type="ORF">Poly41_21310</name>
</gene>
<evidence type="ECO:0000313" key="1">
    <source>
        <dbReference type="EMBL" id="TWU39307.1"/>
    </source>
</evidence>
<comment type="caution">
    <text evidence="1">The sequence shown here is derived from an EMBL/GenBank/DDBJ whole genome shotgun (WGS) entry which is preliminary data.</text>
</comment>
<evidence type="ECO:0000313" key="2">
    <source>
        <dbReference type="Proteomes" id="UP000319143"/>
    </source>
</evidence>
<dbReference type="EMBL" id="SJPV01000003">
    <property type="protein sequence ID" value="TWU39307.1"/>
    <property type="molecule type" value="Genomic_DNA"/>
</dbReference>
<accession>A0A5C6DTT7</accession>
<evidence type="ECO:0008006" key="3">
    <source>
        <dbReference type="Google" id="ProtNLM"/>
    </source>
</evidence>
<dbReference type="Proteomes" id="UP000319143">
    <property type="component" value="Unassembled WGS sequence"/>
</dbReference>
<protein>
    <recommendedName>
        <fullName evidence="3">SMI1 / KNR4 family protein</fullName>
    </recommendedName>
</protein>
<reference evidence="1 2" key="1">
    <citation type="submission" date="2019-02" db="EMBL/GenBank/DDBJ databases">
        <title>Deep-cultivation of Planctomycetes and their phenomic and genomic characterization uncovers novel biology.</title>
        <authorList>
            <person name="Wiegand S."/>
            <person name="Jogler M."/>
            <person name="Boedeker C."/>
            <person name="Pinto D."/>
            <person name="Vollmers J."/>
            <person name="Rivas-Marin E."/>
            <person name="Kohn T."/>
            <person name="Peeters S.H."/>
            <person name="Heuer A."/>
            <person name="Rast P."/>
            <person name="Oberbeckmann S."/>
            <person name="Bunk B."/>
            <person name="Jeske O."/>
            <person name="Meyerdierks A."/>
            <person name="Storesund J.E."/>
            <person name="Kallscheuer N."/>
            <person name="Luecker S."/>
            <person name="Lage O.M."/>
            <person name="Pohl T."/>
            <person name="Merkel B.J."/>
            <person name="Hornburger P."/>
            <person name="Mueller R.-W."/>
            <person name="Bruemmer F."/>
            <person name="Labrenz M."/>
            <person name="Spormann A.M."/>
            <person name="Op Den Camp H."/>
            <person name="Overmann J."/>
            <person name="Amann R."/>
            <person name="Jetten M.S.M."/>
            <person name="Mascher T."/>
            <person name="Medema M.H."/>
            <person name="Devos D.P."/>
            <person name="Kaster A.-K."/>
            <person name="Ovreas L."/>
            <person name="Rohde M."/>
            <person name="Galperin M.Y."/>
            <person name="Jogler C."/>
        </authorList>
    </citation>
    <scope>NUCLEOTIDE SEQUENCE [LARGE SCALE GENOMIC DNA]</scope>
    <source>
        <strain evidence="1 2">Poly41</strain>
    </source>
</reference>
<keyword evidence="2" id="KW-1185">Reference proteome</keyword>
<dbReference type="AlphaFoldDB" id="A0A5C6DTT7"/>
<organism evidence="1 2">
    <name type="scientific">Novipirellula artificiosorum</name>
    <dbReference type="NCBI Taxonomy" id="2528016"/>
    <lineage>
        <taxon>Bacteria</taxon>
        <taxon>Pseudomonadati</taxon>
        <taxon>Planctomycetota</taxon>
        <taxon>Planctomycetia</taxon>
        <taxon>Pirellulales</taxon>
        <taxon>Pirellulaceae</taxon>
        <taxon>Novipirellula</taxon>
    </lineage>
</organism>